<sequence>MNSELYEMRDPRFARLIHRDAGLRRIATGFEWVEGPVWFPAFRMLLFSDIPSQRMMRWTPDGTCAVFRDPSGYSNGNTRDPQGRLLTCQHGTRSVTRTEADGTVVTLASESGGKRLNSPNDLVVKSDGSIWFTDPTYGIDSDLEGYAARPEQPGSHVYRIPPGGGKAVPVITGFVQPNGLAFSPDESLLYVAESGGSHDSSAPPVIRVFPVVGDSLGPEREFARIEDGRPDGIRCDANGNLWSSARDGVSVFAPDGTLLGKILVPETVSNLCFGGERGIRLFITATTSVYMIAVNARAAGWPAPASNRRGNG</sequence>
<dbReference type="Pfam" id="PF08450">
    <property type="entry name" value="SGL"/>
    <property type="match status" value="1"/>
</dbReference>
<keyword evidence="1" id="KW-0378">Hydrolase</keyword>
<organism evidence="3 4">
    <name type="scientific">Paracoccus pacificus</name>
    <dbReference type="NCBI Taxonomy" id="1463598"/>
    <lineage>
        <taxon>Bacteria</taxon>
        <taxon>Pseudomonadati</taxon>
        <taxon>Pseudomonadota</taxon>
        <taxon>Alphaproteobacteria</taxon>
        <taxon>Rhodobacterales</taxon>
        <taxon>Paracoccaceae</taxon>
        <taxon>Paracoccus</taxon>
    </lineage>
</organism>
<dbReference type="PANTHER" id="PTHR47572">
    <property type="entry name" value="LIPOPROTEIN-RELATED"/>
    <property type="match status" value="1"/>
</dbReference>
<feature type="domain" description="SMP-30/Gluconolactonase/LRE-like region" evidence="2">
    <location>
        <begin position="33"/>
        <end position="286"/>
    </location>
</feature>
<dbReference type="PANTHER" id="PTHR47572:SF4">
    <property type="entry name" value="LACTONASE DRP35"/>
    <property type="match status" value="1"/>
</dbReference>
<dbReference type="RefSeq" id="WP_379139385.1">
    <property type="nucleotide sequence ID" value="NZ_JBHUEN010000003.1"/>
</dbReference>
<protein>
    <submittedName>
        <fullName evidence="3">SMP-30/gluconolactonase/LRE family protein</fullName>
    </submittedName>
</protein>
<dbReference type="InterPro" id="IPR011042">
    <property type="entry name" value="6-blade_b-propeller_TolB-like"/>
</dbReference>
<dbReference type="PRINTS" id="PR01790">
    <property type="entry name" value="SMP30FAMILY"/>
</dbReference>
<reference evidence="4" key="1">
    <citation type="journal article" date="2019" name="Int. J. Syst. Evol. Microbiol.">
        <title>The Global Catalogue of Microorganisms (GCM) 10K type strain sequencing project: providing services to taxonomists for standard genome sequencing and annotation.</title>
        <authorList>
            <consortium name="The Broad Institute Genomics Platform"/>
            <consortium name="The Broad Institute Genome Sequencing Center for Infectious Disease"/>
            <person name="Wu L."/>
            <person name="Ma J."/>
        </authorList>
    </citation>
    <scope>NUCLEOTIDE SEQUENCE [LARGE SCALE GENOMIC DNA]</scope>
    <source>
        <strain evidence="4">CCUG 56029</strain>
    </source>
</reference>
<dbReference type="InterPro" id="IPR013658">
    <property type="entry name" value="SGL"/>
</dbReference>
<name>A0ABW4R293_9RHOB</name>
<evidence type="ECO:0000313" key="3">
    <source>
        <dbReference type="EMBL" id="MFD1880243.1"/>
    </source>
</evidence>
<dbReference type="InterPro" id="IPR051262">
    <property type="entry name" value="SMP-30/CGR1_Lactonase"/>
</dbReference>
<evidence type="ECO:0000256" key="1">
    <source>
        <dbReference type="ARBA" id="ARBA00022801"/>
    </source>
</evidence>
<keyword evidence="4" id="KW-1185">Reference proteome</keyword>
<dbReference type="SUPFAM" id="SSF63829">
    <property type="entry name" value="Calcium-dependent phosphotriesterase"/>
    <property type="match status" value="1"/>
</dbReference>
<comment type="caution">
    <text evidence="3">The sequence shown here is derived from an EMBL/GenBank/DDBJ whole genome shotgun (WGS) entry which is preliminary data.</text>
</comment>
<gene>
    <name evidence="3" type="ORF">ACFSCT_00750</name>
</gene>
<proteinExistence type="predicted"/>
<dbReference type="Gene3D" id="2.120.10.30">
    <property type="entry name" value="TolB, C-terminal domain"/>
    <property type="match status" value="1"/>
</dbReference>
<evidence type="ECO:0000313" key="4">
    <source>
        <dbReference type="Proteomes" id="UP001597213"/>
    </source>
</evidence>
<dbReference type="InterPro" id="IPR005511">
    <property type="entry name" value="SMP-30"/>
</dbReference>
<accession>A0ABW4R293</accession>
<dbReference type="EMBL" id="JBHUEN010000003">
    <property type="protein sequence ID" value="MFD1880243.1"/>
    <property type="molecule type" value="Genomic_DNA"/>
</dbReference>
<evidence type="ECO:0000259" key="2">
    <source>
        <dbReference type="Pfam" id="PF08450"/>
    </source>
</evidence>
<dbReference type="Proteomes" id="UP001597213">
    <property type="component" value="Unassembled WGS sequence"/>
</dbReference>